<keyword evidence="3" id="KW-0847">Vitamin C</keyword>
<dbReference type="SUPFAM" id="SSF51197">
    <property type="entry name" value="Clavaminate synthase-like"/>
    <property type="match status" value="1"/>
</dbReference>
<dbReference type="OrthoDB" id="76265at2759"/>
<evidence type="ECO:0000313" key="10">
    <source>
        <dbReference type="Proteomes" id="UP001152797"/>
    </source>
</evidence>
<keyword evidence="2" id="KW-0479">Metal-binding</keyword>
<dbReference type="GO" id="GO:0071456">
    <property type="term" value="P:cellular response to hypoxia"/>
    <property type="evidence" value="ECO:0007669"/>
    <property type="project" value="TreeGrafter"/>
</dbReference>
<dbReference type="EMBL" id="CAMXCT010001001">
    <property type="protein sequence ID" value="CAI3985580.1"/>
    <property type="molecule type" value="Genomic_DNA"/>
</dbReference>
<dbReference type="Gene3D" id="2.60.120.620">
    <property type="entry name" value="q2cbj1_9rhob like domain"/>
    <property type="match status" value="1"/>
</dbReference>
<name>A0A9P1FSV0_9DINO</name>
<dbReference type="EMBL" id="CAMXCT030001001">
    <property type="protein sequence ID" value="CAL4772892.1"/>
    <property type="molecule type" value="Genomic_DNA"/>
</dbReference>
<dbReference type="AlphaFoldDB" id="A0A9P1FSV0"/>
<evidence type="ECO:0000256" key="5">
    <source>
        <dbReference type="ARBA" id="ARBA00023002"/>
    </source>
</evidence>
<evidence type="ECO:0000313" key="8">
    <source>
        <dbReference type="EMBL" id="CAI3985580.1"/>
    </source>
</evidence>
<keyword evidence="10" id="KW-1185">Reference proteome</keyword>
<dbReference type="InterPro" id="IPR044862">
    <property type="entry name" value="Pro_4_hyd_alph_FE2OG_OXY"/>
</dbReference>
<proteinExistence type="predicted"/>
<reference evidence="9 10" key="2">
    <citation type="submission" date="2024-05" db="EMBL/GenBank/DDBJ databases">
        <authorList>
            <person name="Chen Y."/>
            <person name="Shah S."/>
            <person name="Dougan E. K."/>
            <person name="Thang M."/>
            <person name="Chan C."/>
        </authorList>
    </citation>
    <scope>NUCLEOTIDE SEQUENCE [LARGE SCALE GENOMIC DNA]</scope>
</reference>
<gene>
    <name evidence="8" type="ORF">C1SCF055_LOCUS13013</name>
</gene>
<dbReference type="Pfam" id="PF13640">
    <property type="entry name" value="2OG-FeII_Oxy_3"/>
    <property type="match status" value="1"/>
</dbReference>
<evidence type="ECO:0000256" key="4">
    <source>
        <dbReference type="ARBA" id="ARBA00022964"/>
    </source>
</evidence>
<dbReference type="InterPro" id="IPR051559">
    <property type="entry name" value="HIF_prolyl_hydroxylases"/>
</dbReference>
<dbReference type="InterPro" id="IPR005123">
    <property type="entry name" value="Oxoglu/Fe-dep_dioxygenase_dom"/>
</dbReference>
<dbReference type="GO" id="GO:0031543">
    <property type="term" value="F:peptidyl-proline dioxygenase activity"/>
    <property type="evidence" value="ECO:0007669"/>
    <property type="project" value="TreeGrafter"/>
</dbReference>
<dbReference type="EMBL" id="CAMXCT020001001">
    <property type="protein sequence ID" value="CAL1138955.1"/>
    <property type="molecule type" value="Genomic_DNA"/>
</dbReference>
<evidence type="ECO:0000256" key="1">
    <source>
        <dbReference type="ARBA" id="ARBA00001961"/>
    </source>
</evidence>
<dbReference type="PANTHER" id="PTHR12907">
    <property type="entry name" value="EGL NINE HOMOLOG-RELATED"/>
    <property type="match status" value="1"/>
</dbReference>
<keyword evidence="4" id="KW-0223">Dioxygenase</keyword>
<evidence type="ECO:0000256" key="3">
    <source>
        <dbReference type="ARBA" id="ARBA00022896"/>
    </source>
</evidence>
<dbReference type="GO" id="GO:0031418">
    <property type="term" value="F:L-ascorbic acid binding"/>
    <property type="evidence" value="ECO:0007669"/>
    <property type="project" value="UniProtKB-KW"/>
</dbReference>
<comment type="cofactor">
    <cofactor evidence="1">
        <name>L-ascorbate</name>
        <dbReference type="ChEBI" id="CHEBI:38290"/>
    </cofactor>
</comment>
<evidence type="ECO:0000259" key="7">
    <source>
        <dbReference type="PROSITE" id="PS51471"/>
    </source>
</evidence>
<sequence>MVYAMVRPIEPLLPHNSGYNIRNLERLCQESGRDVHSLCQIHVVGEVLAIRERFWDAEQQCFWLRLRDEGDFGEQWLRKDGTSLGLGTILEALPSKRPSAMLQQTHRRALREVRSVRTALDHARGKEGKGLTTPWQPWHEVPRLSLADAQLGAQVNCGINGEEWARALGWLKIAPGDDDGPLIQQLLSEGVLVVEHAFPPDFAEQFLEEVSELDNGWNLHPAPQLTPGQRGDRIVWIDEDLAAVRYGARCVASGIASLKALAHVLNPAVSRLHRACAAAGDPLHVLLPKDPASEDAVLTVSPKAQLASYSHGGGYICHQDNRFRPSHGTRLNSRELTAILYANPTDWDLQGDGGALRIYLGSEQLESAPPPEHPNMEVKPTVGTLVVFFSRLWHEVLPSERLRRALTLWILRPEEEDSWIPTAF</sequence>
<keyword evidence="6" id="KW-0408">Iron</keyword>
<evidence type="ECO:0000256" key="6">
    <source>
        <dbReference type="ARBA" id="ARBA00023004"/>
    </source>
</evidence>
<dbReference type="PROSITE" id="PS51471">
    <property type="entry name" value="FE2OG_OXY"/>
    <property type="match status" value="1"/>
</dbReference>
<evidence type="ECO:0000256" key="2">
    <source>
        <dbReference type="ARBA" id="ARBA00022723"/>
    </source>
</evidence>
<dbReference type="Proteomes" id="UP001152797">
    <property type="component" value="Unassembled WGS sequence"/>
</dbReference>
<dbReference type="InterPro" id="IPR006620">
    <property type="entry name" value="Pro_4_hyd_alph"/>
</dbReference>
<protein>
    <submittedName>
        <fullName evidence="9">Egl nine-like 1</fullName>
    </submittedName>
</protein>
<comment type="caution">
    <text evidence="8">The sequence shown here is derived from an EMBL/GenBank/DDBJ whole genome shotgun (WGS) entry which is preliminary data.</text>
</comment>
<feature type="domain" description="Fe2OG dioxygenase" evidence="7">
    <location>
        <begin position="300"/>
        <end position="412"/>
    </location>
</feature>
<dbReference type="SMART" id="SM00702">
    <property type="entry name" value="P4Hc"/>
    <property type="match status" value="1"/>
</dbReference>
<dbReference type="GO" id="GO:0008198">
    <property type="term" value="F:ferrous iron binding"/>
    <property type="evidence" value="ECO:0007669"/>
    <property type="project" value="TreeGrafter"/>
</dbReference>
<keyword evidence="5" id="KW-0560">Oxidoreductase</keyword>
<evidence type="ECO:0000313" key="9">
    <source>
        <dbReference type="EMBL" id="CAL4772892.1"/>
    </source>
</evidence>
<organism evidence="8">
    <name type="scientific">Cladocopium goreaui</name>
    <dbReference type="NCBI Taxonomy" id="2562237"/>
    <lineage>
        <taxon>Eukaryota</taxon>
        <taxon>Sar</taxon>
        <taxon>Alveolata</taxon>
        <taxon>Dinophyceae</taxon>
        <taxon>Suessiales</taxon>
        <taxon>Symbiodiniaceae</taxon>
        <taxon>Cladocopium</taxon>
    </lineage>
</organism>
<dbReference type="PANTHER" id="PTHR12907:SF26">
    <property type="entry name" value="HIF PROLYL HYDROXYLASE, ISOFORM C"/>
    <property type="match status" value="1"/>
</dbReference>
<reference evidence="8" key="1">
    <citation type="submission" date="2022-10" db="EMBL/GenBank/DDBJ databases">
        <authorList>
            <person name="Chen Y."/>
            <person name="Dougan E. K."/>
            <person name="Chan C."/>
            <person name="Rhodes N."/>
            <person name="Thang M."/>
        </authorList>
    </citation>
    <scope>NUCLEOTIDE SEQUENCE</scope>
</reference>
<accession>A0A9P1FSV0</accession>